<name>A0AAD8WK52_LOLMU</name>
<accession>A0AAD8WK52</accession>
<keyword evidence="11" id="KW-1185">Reference proteome</keyword>
<keyword evidence="4" id="KW-0540">Nuclease</keyword>
<dbReference type="GO" id="GO:0016787">
    <property type="term" value="F:hydrolase activity"/>
    <property type="evidence" value="ECO:0007669"/>
    <property type="project" value="UniProtKB-KW"/>
</dbReference>
<dbReference type="EMBL" id="JAUUTY010000003">
    <property type="protein sequence ID" value="KAK1662875.1"/>
    <property type="molecule type" value="Genomic_DNA"/>
</dbReference>
<evidence type="ECO:0000259" key="9">
    <source>
        <dbReference type="Pfam" id="PF26138"/>
    </source>
</evidence>
<keyword evidence="6" id="KW-0378">Hydrolase</keyword>
<comment type="subcellular location">
    <subcellularLocation>
        <location evidence="2">Nucleus</location>
    </subcellularLocation>
</comment>
<comment type="similarity">
    <text evidence="3">Belongs to the HARBI1 family.</text>
</comment>
<dbReference type="InterPro" id="IPR045249">
    <property type="entry name" value="HARBI1-like"/>
</dbReference>
<evidence type="ECO:0000256" key="1">
    <source>
        <dbReference type="ARBA" id="ARBA00001968"/>
    </source>
</evidence>
<evidence type="ECO:0000313" key="10">
    <source>
        <dbReference type="EMBL" id="KAK1662875.1"/>
    </source>
</evidence>
<dbReference type="Proteomes" id="UP001231189">
    <property type="component" value="Unassembled WGS sequence"/>
</dbReference>
<evidence type="ECO:0000256" key="2">
    <source>
        <dbReference type="ARBA" id="ARBA00004123"/>
    </source>
</evidence>
<dbReference type="AlphaFoldDB" id="A0AAD8WK52"/>
<evidence type="ECO:0000259" key="8">
    <source>
        <dbReference type="Pfam" id="PF13359"/>
    </source>
</evidence>
<dbReference type="GO" id="GO:0004518">
    <property type="term" value="F:nuclease activity"/>
    <property type="evidence" value="ECO:0007669"/>
    <property type="project" value="UniProtKB-KW"/>
</dbReference>
<reference evidence="10" key="1">
    <citation type="submission" date="2023-07" db="EMBL/GenBank/DDBJ databases">
        <title>A chromosome-level genome assembly of Lolium multiflorum.</title>
        <authorList>
            <person name="Chen Y."/>
            <person name="Copetti D."/>
            <person name="Kolliker R."/>
            <person name="Studer B."/>
        </authorList>
    </citation>
    <scope>NUCLEOTIDE SEQUENCE</scope>
    <source>
        <strain evidence="10">02402/16</strain>
        <tissue evidence="10">Leaf</tissue>
    </source>
</reference>
<keyword evidence="5" id="KW-0479">Metal-binding</keyword>
<comment type="cofactor">
    <cofactor evidence="1">
        <name>a divalent metal cation</name>
        <dbReference type="ChEBI" id="CHEBI:60240"/>
    </cofactor>
</comment>
<evidence type="ECO:0000256" key="5">
    <source>
        <dbReference type="ARBA" id="ARBA00022723"/>
    </source>
</evidence>
<dbReference type="GO" id="GO:0046872">
    <property type="term" value="F:metal ion binding"/>
    <property type="evidence" value="ECO:0007669"/>
    <property type="project" value="UniProtKB-KW"/>
</dbReference>
<feature type="domain" description="DUF8040" evidence="9">
    <location>
        <begin position="64"/>
        <end position="145"/>
    </location>
</feature>
<dbReference type="InterPro" id="IPR058353">
    <property type="entry name" value="DUF8040"/>
</dbReference>
<keyword evidence="7" id="KW-0539">Nucleus</keyword>
<dbReference type="Pfam" id="PF13359">
    <property type="entry name" value="DDE_Tnp_4"/>
    <property type="match status" value="1"/>
</dbReference>
<dbReference type="InterPro" id="IPR027806">
    <property type="entry name" value="HARBI1_dom"/>
</dbReference>
<evidence type="ECO:0000313" key="11">
    <source>
        <dbReference type="Proteomes" id="UP001231189"/>
    </source>
</evidence>
<dbReference type="PANTHER" id="PTHR22930:SF259">
    <property type="entry name" value="OS08G0106900 PROTEIN"/>
    <property type="match status" value="1"/>
</dbReference>
<feature type="domain" description="DDE Tnp4" evidence="8">
    <location>
        <begin position="184"/>
        <end position="341"/>
    </location>
</feature>
<gene>
    <name evidence="10" type="ORF">QYE76_051034</name>
</gene>
<evidence type="ECO:0000256" key="7">
    <source>
        <dbReference type="ARBA" id="ARBA00023242"/>
    </source>
</evidence>
<comment type="caution">
    <text evidence="10">The sequence shown here is derived from an EMBL/GenBank/DDBJ whole genome shotgun (WGS) entry which is preliminary data.</text>
</comment>
<evidence type="ECO:0008006" key="12">
    <source>
        <dbReference type="Google" id="ProtNLM"/>
    </source>
</evidence>
<evidence type="ECO:0000256" key="4">
    <source>
        <dbReference type="ARBA" id="ARBA00022722"/>
    </source>
</evidence>
<proteinExistence type="inferred from homology"/>
<evidence type="ECO:0000256" key="6">
    <source>
        <dbReference type="ARBA" id="ARBA00022801"/>
    </source>
</evidence>
<dbReference type="Pfam" id="PF26138">
    <property type="entry name" value="DUF8040"/>
    <property type="match status" value="1"/>
</dbReference>
<organism evidence="10 11">
    <name type="scientific">Lolium multiflorum</name>
    <name type="common">Italian ryegrass</name>
    <name type="synonym">Lolium perenne subsp. multiflorum</name>
    <dbReference type="NCBI Taxonomy" id="4521"/>
    <lineage>
        <taxon>Eukaryota</taxon>
        <taxon>Viridiplantae</taxon>
        <taxon>Streptophyta</taxon>
        <taxon>Embryophyta</taxon>
        <taxon>Tracheophyta</taxon>
        <taxon>Spermatophyta</taxon>
        <taxon>Magnoliopsida</taxon>
        <taxon>Liliopsida</taxon>
        <taxon>Poales</taxon>
        <taxon>Poaceae</taxon>
        <taxon>BOP clade</taxon>
        <taxon>Pooideae</taxon>
        <taxon>Poodae</taxon>
        <taxon>Poeae</taxon>
        <taxon>Poeae Chloroplast Group 2 (Poeae type)</taxon>
        <taxon>Loliodinae</taxon>
        <taxon>Loliinae</taxon>
        <taxon>Lolium</taxon>
    </lineage>
</organism>
<protein>
    <recommendedName>
        <fullName evidence="12">DDE Tnp4 domain-containing protein</fullName>
    </recommendedName>
</protein>
<dbReference type="GO" id="GO:0005634">
    <property type="term" value="C:nucleus"/>
    <property type="evidence" value="ECO:0007669"/>
    <property type="project" value="UniProtKB-SubCell"/>
</dbReference>
<sequence>MDKKMSRKRRLVLVRAAASLASSMVMQYVRSRQRKKGKKKKEGIAYGPIVDRDEKRIDFLNNQIYKDDMTCQRTLRLTRASFFSLCQHLRERSLLRDTVHICIEEQVAMFLITVGHNLRNRDVAAIFNRSGEPVSRYFGLVLHAIGKLKDDLIRPPSLETPTKIAGDPRWDPYFKDCIGAIGVTHIQASASKNMESALCAKKSFPSQNVLAAIDFDLRFTYVLAGWEGSAHGDAVLVDATERDNGLHVPHGKFYLVDAVHGAKPGFLPPFHGATYHSNEWGNNHLQYARELFNRRHSALQVTAERAFSSLKRRFKVLDDGIPFFPSATQVDVVMVCVILHNWVLSKGTDCFILPESNCKPTPPSLQSEQIHGHSHMVGFRQALADKMWEDHQNYQRSDADFLNTPIDYHEMATSFGNGMASGVFAKNWGDLLAANVTENEHANGGNDISAASVEDFTLPFTIPRGGNIGESSSSRAPKRAKLDNDDELTRLMTSLDNLTKAIEKSKYVDVPEDLWGNLMDLPGFEEAHLTHYYAHLVENPAIAWSFNKLSMSNKTMWVVSYIKNLLSV</sequence>
<dbReference type="PANTHER" id="PTHR22930">
    <property type="match status" value="1"/>
</dbReference>
<evidence type="ECO:0000256" key="3">
    <source>
        <dbReference type="ARBA" id="ARBA00006958"/>
    </source>
</evidence>